<dbReference type="InterPro" id="IPR036770">
    <property type="entry name" value="Ankyrin_rpt-contain_sf"/>
</dbReference>
<dbReference type="PANTHER" id="PTHR24161">
    <property type="entry name" value="ANK_REP_REGION DOMAIN-CONTAINING PROTEIN-RELATED"/>
    <property type="match status" value="1"/>
</dbReference>
<dbReference type="GO" id="GO:0044218">
    <property type="term" value="C:other organism cell membrane"/>
    <property type="evidence" value="ECO:0007669"/>
    <property type="project" value="UniProtKB-KW"/>
</dbReference>
<dbReference type="GO" id="GO:0090729">
    <property type="term" value="F:toxin activity"/>
    <property type="evidence" value="ECO:0007669"/>
    <property type="project" value="UniProtKB-KW"/>
</dbReference>
<feature type="repeat" description="ANK" evidence="12">
    <location>
        <begin position="35"/>
        <end position="67"/>
    </location>
</feature>
<sequence>MNSNQDILFYCQIGNLTEVEKCLKEGTFIDFQNSEGETPLQVSAANGFSQIVSLLISYGASIDLPNSYGWTPLMHAARHGHFSTVAILLKKKAKVNICNKLGLSPVVAAAWSGDLKTVKLLTDAGAIVDYVPSLNQSNECYLSPMMAAALCGHDDIIRFLLAEGVDIDQVSPVTGLSPLMLAACEGLKKVVQIIIENSCDTKTTDTCGRSALDLAVECSNQEVIIYLEGITTSKYTNEGSQDIDIFQAVKSGDVLKVKSILKQNPESTNAISSHDGMTPLMLASMLGYNNIVNILLSSSAKLDAQDLENGWTALMYAIFHRRSQTVELLLKKGASIDLPASNGFTALDLARHLNSSDAAIIENLSSKFLSVGLSSKKMSVYSASDTLDRRKHILSESRFFSKRSETQTGLKSWIGGMAYSLQQKMLTRLSPRHSEKYSGSDTLGVDDTIVNDVFAGPKSPCAETETVELHPSVLLSPDKYLAKELKEHKIEIIKPPLPSLHYYTPFNISTKKHEQNIKPSRNSLQVPKLLKEYKRKNLLACSEIRNCTEEVLFEKMDYSTNGMETGNLNTIMNQIEPKENYLLSSKTVIPEDEIKEMKYNTAVSGELTVLLKKESLQKYVENFREHEVDIDTLQNLTKEDLTDIGIQSSASQKKLLEIINKLQDTD</sequence>
<comment type="caution">
    <text evidence="14">The sequence shown here is derived from an EMBL/GenBank/DDBJ whole genome shotgun (WGS) entry which is preliminary data.</text>
</comment>
<keyword evidence="9" id="KW-0638">Presynaptic neurotoxin</keyword>
<reference evidence="14" key="1">
    <citation type="submission" date="2020-08" db="EMBL/GenBank/DDBJ databases">
        <title>Multicomponent nature underlies the extraordinary mechanical properties of spider dragline silk.</title>
        <authorList>
            <person name="Kono N."/>
            <person name="Nakamura H."/>
            <person name="Mori M."/>
            <person name="Yoshida Y."/>
            <person name="Ohtoshi R."/>
            <person name="Malay A.D."/>
            <person name="Moran D.A.P."/>
            <person name="Tomita M."/>
            <person name="Numata K."/>
            <person name="Arakawa K."/>
        </authorList>
    </citation>
    <scope>NUCLEOTIDE SEQUENCE</scope>
</reference>
<evidence type="ECO:0000256" key="9">
    <source>
        <dbReference type="ARBA" id="ARBA00023028"/>
    </source>
</evidence>
<dbReference type="EMBL" id="BMAV01000690">
    <property type="protein sequence ID" value="GFY38186.1"/>
    <property type="molecule type" value="Genomic_DNA"/>
</dbReference>
<dbReference type="OrthoDB" id="417785at2759"/>
<feature type="repeat" description="ANK" evidence="12">
    <location>
        <begin position="143"/>
        <end position="172"/>
    </location>
</feature>
<evidence type="ECO:0000313" key="15">
    <source>
        <dbReference type="Proteomes" id="UP000886998"/>
    </source>
</evidence>
<evidence type="ECO:0000256" key="12">
    <source>
        <dbReference type="PROSITE-ProRule" id="PRU00023"/>
    </source>
</evidence>
<dbReference type="SUPFAM" id="SSF48403">
    <property type="entry name" value="Ankyrin repeat"/>
    <property type="match status" value="2"/>
</dbReference>
<dbReference type="InterPro" id="IPR001660">
    <property type="entry name" value="SAM"/>
</dbReference>
<keyword evidence="5" id="KW-1052">Target cell membrane</keyword>
<keyword evidence="4" id="KW-0964">Secreted</keyword>
<keyword evidence="10 12" id="KW-0040">ANK repeat</keyword>
<keyword evidence="6" id="KW-0800">Toxin</keyword>
<feature type="repeat" description="ANK" evidence="12">
    <location>
        <begin position="275"/>
        <end position="307"/>
    </location>
</feature>
<dbReference type="GO" id="GO:0005576">
    <property type="term" value="C:extracellular region"/>
    <property type="evidence" value="ECO:0007669"/>
    <property type="project" value="UniProtKB-SubCell"/>
</dbReference>
<dbReference type="Pfam" id="PF00536">
    <property type="entry name" value="SAM_1"/>
    <property type="match status" value="1"/>
</dbReference>
<evidence type="ECO:0000256" key="11">
    <source>
        <dbReference type="ARBA" id="ARBA00023298"/>
    </source>
</evidence>
<dbReference type="Gene3D" id="1.25.40.20">
    <property type="entry name" value="Ankyrin repeat-containing domain"/>
    <property type="match status" value="3"/>
</dbReference>
<dbReference type="AlphaFoldDB" id="A0A8X6WR00"/>
<dbReference type="Gene3D" id="1.10.150.50">
    <property type="entry name" value="Transcription Factor, Ets-1"/>
    <property type="match status" value="1"/>
</dbReference>
<evidence type="ECO:0000259" key="13">
    <source>
        <dbReference type="PROSITE" id="PS50105"/>
    </source>
</evidence>
<evidence type="ECO:0000313" key="14">
    <source>
        <dbReference type="EMBL" id="GFY38186.1"/>
    </source>
</evidence>
<dbReference type="SMART" id="SM00248">
    <property type="entry name" value="ANK"/>
    <property type="match status" value="8"/>
</dbReference>
<keyword evidence="11" id="KW-1053">Target membrane</keyword>
<proteinExistence type="predicted"/>
<dbReference type="PROSITE" id="PS50105">
    <property type="entry name" value="SAM_DOMAIN"/>
    <property type="match status" value="1"/>
</dbReference>
<dbReference type="GO" id="GO:0044231">
    <property type="term" value="C:host cell presynaptic membrane"/>
    <property type="evidence" value="ECO:0007669"/>
    <property type="project" value="UniProtKB-KW"/>
</dbReference>
<dbReference type="SMART" id="SM00454">
    <property type="entry name" value="SAM"/>
    <property type="match status" value="1"/>
</dbReference>
<dbReference type="PROSITE" id="PS50088">
    <property type="entry name" value="ANK_REPEAT"/>
    <property type="match status" value="6"/>
</dbReference>
<organism evidence="14 15">
    <name type="scientific">Trichonephila inaurata madagascariensis</name>
    <dbReference type="NCBI Taxonomy" id="2747483"/>
    <lineage>
        <taxon>Eukaryota</taxon>
        <taxon>Metazoa</taxon>
        <taxon>Ecdysozoa</taxon>
        <taxon>Arthropoda</taxon>
        <taxon>Chelicerata</taxon>
        <taxon>Arachnida</taxon>
        <taxon>Araneae</taxon>
        <taxon>Araneomorphae</taxon>
        <taxon>Entelegynae</taxon>
        <taxon>Araneoidea</taxon>
        <taxon>Nephilidae</taxon>
        <taxon>Trichonephila</taxon>
        <taxon>Trichonephila inaurata</taxon>
    </lineage>
</organism>
<dbReference type="Pfam" id="PF12796">
    <property type="entry name" value="Ank_2"/>
    <property type="match status" value="3"/>
</dbReference>
<evidence type="ECO:0000256" key="3">
    <source>
        <dbReference type="ARBA" id="ARBA00022483"/>
    </source>
</evidence>
<evidence type="ECO:0000256" key="2">
    <source>
        <dbReference type="ARBA" id="ARBA00004613"/>
    </source>
</evidence>
<feature type="repeat" description="ANK" evidence="12">
    <location>
        <begin position="174"/>
        <end position="206"/>
    </location>
</feature>
<name>A0A8X6WR00_9ARAC</name>
<keyword evidence="15" id="KW-1185">Reference proteome</keyword>
<evidence type="ECO:0000256" key="1">
    <source>
        <dbReference type="ARBA" id="ARBA00004175"/>
    </source>
</evidence>
<evidence type="ECO:0000256" key="4">
    <source>
        <dbReference type="ARBA" id="ARBA00022525"/>
    </source>
</evidence>
<dbReference type="GO" id="GO:0006887">
    <property type="term" value="P:exocytosis"/>
    <property type="evidence" value="ECO:0007669"/>
    <property type="project" value="UniProtKB-KW"/>
</dbReference>
<dbReference type="SUPFAM" id="SSF47769">
    <property type="entry name" value="SAM/Pointed domain"/>
    <property type="match status" value="1"/>
</dbReference>
<dbReference type="PROSITE" id="PS50297">
    <property type="entry name" value="ANK_REP_REGION"/>
    <property type="match status" value="4"/>
</dbReference>
<dbReference type="Proteomes" id="UP000886998">
    <property type="component" value="Unassembled WGS sequence"/>
</dbReference>
<feature type="repeat" description="ANK" evidence="12">
    <location>
        <begin position="309"/>
        <end position="341"/>
    </location>
</feature>
<protein>
    <submittedName>
        <fullName evidence="14">Ankyrin repeat and SAM domain-containing protein 6</fullName>
    </submittedName>
</protein>
<dbReference type="CDD" id="cd09487">
    <property type="entry name" value="SAM_superfamily"/>
    <property type="match status" value="1"/>
</dbReference>
<evidence type="ECO:0000256" key="7">
    <source>
        <dbReference type="ARBA" id="ARBA00022699"/>
    </source>
</evidence>
<keyword evidence="8" id="KW-0677">Repeat</keyword>
<evidence type="ECO:0000256" key="10">
    <source>
        <dbReference type="ARBA" id="ARBA00023043"/>
    </source>
</evidence>
<gene>
    <name evidence="14" type="primary">ANKS6</name>
    <name evidence="14" type="ORF">TNIN_235842</name>
</gene>
<feature type="repeat" description="ANK" evidence="12">
    <location>
        <begin position="68"/>
        <end position="100"/>
    </location>
</feature>
<keyword evidence="3" id="KW-0268">Exocytosis</keyword>
<keyword evidence="11" id="KW-0472">Membrane</keyword>
<evidence type="ECO:0000256" key="6">
    <source>
        <dbReference type="ARBA" id="ARBA00022656"/>
    </source>
</evidence>
<dbReference type="InterPro" id="IPR002110">
    <property type="entry name" value="Ankyrin_rpt"/>
</dbReference>
<accession>A0A8X6WR00</accession>
<evidence type="ECO:0000256" key="5">
    <source>
        <dbReference type="ARBA" id="ARBA00022537"/>
    </source>
</evidence>
<dbReference type="PANTHER" id="PTHR24161:SF85">
    <property type="entry name" value="PALMITOYLTRANSFERASE HIP14"/>
    <property type="match status" value="1"/>
</dbReference>
<evidence type="ECO:0000256" key="8">
    <source>
        <dbReference type="ARBA" id="ARBA00022737"/>
    </source>
</evidence>
<comment type="subcellular location">
    <subcellularLocation>
        <location evidence="2">Secreted</location>
    </subcellularLocation>
    <subcellularLocation>
        <location evidence="1">Target cell membrane</location>
    </subcellularLocation>
</comment>
<feature type="domain" description="SAM" evidence="13">
    <location>
        <begin position="603"/>
        <end position="665"/>
    </location>
</feature>
<keyword evidence="7" id="KW-0528">Neurotoxin</keyword>
<dbReference type="InterPro" id="IPR013761">
    <property type="entry name" value="SAM/pointed_sf"/>
</dbReference>